<sequence>MAPFSPTHGSVIEGRVVVGALSVPFLQGDPRGGPLPLAISPGIPPLA</sequence>
<dbReference type="EMBL" id="CADCTF010000011">
    <property type="protein sequence ID" value="CAA9213290.1"/>
    <property type="molecule type" value="Genomic_DNA"/>
</dbReference>
<dbReference type="AlphaFoldDB" id="A0A6J4H2J0"/>
<gene>
    <name evidence="1" type="ORF">AVDCRST_MAG50-148</name>
</gene>
<organism evidence="1">
    <name type="scientific">uncultured Acidimicrobiales bacterium</name>
    <dbReference type="NCBI Taxonomy" id="310071"/>
    <lineage>
        <taxon>Bacteria</taxon>
        <taxon>Bacillati</taxon>
        <taxon>Actinomycetota</taxon>
        <taxon>Acidimicrobiia</taxon>
        <taxon>Acidimicrobiales</taxon>
        <taxon>environmental samples</taxon>
    </lineage>
</organism>
<protein>
    <submittedName>
        <fullName evidence="1">Uncharacterized protein</fullName>
    </submittedName>
</protein>
<evidence type="ECO:0000313" key="1">
    <source>
        <dbReference type="EMBL" id="CAA9213290.1"/>
    </source>
</evidence>
<name>A0A6J4H2J0_9ACTN</name>
<accession>A0A6J4H2J0</accession>
<proteinExistence type="predicted"/>
<reference evidence="1" key="1">
    <citation type="submission" date="2020-02" db="EMBL/GenBank/DDBJ databases">
        <authorList>
            <person name="Meier V. D."/>
        </authorList>
    </citation>
    <scope>NUCLEOTIDE SEQUENCE</scope>
    <source>
        <strain evidence="1">AVDCRST_MAG50</strain>
    </source>
</reference>